<proteinExistence type="evidence at transcript level"/>
<organism evidence="1">
    <name type="scientific">Schistosoma japonicum</name>
    <name type="common">Blood fluke</name>
    <dbReference type="NCBI Taxonomy" id="6182"/>
    <lineage>
        <taxon>Eukaryota</taxon>
        <taxon>Metazoa</taxon>
        <taxon>Spiralia</taxon>
        <taxon>Lophotrochozoa</taxon>
        <taxon>Platyhelminthes</taxon>
        <taxon>Trematoda</taxon>
        <taxon>Digenea</taxon>
        <taxon>Strigeidida</taxon>
        <taxon>Schistosomatoidea</taxon>
        <taxon>Schistosomatidae</taxon>
        <taxon>Schistosoma</taxon>
    </lineage>
</organism>
<accession>Q5BY09</accession>
<name>Q5BY09_SCHJA</name>
<reference evidence="1" key="1">
    <citation type="submission" date="2005-03" db="EMBL/GenBank/DDBJ databases">
        <authorList>
            <person name="Han Z."/>
        </authorList>
    </citation>
    <scope>NUCLEOTIDE SEQUENCE</scope>
</reference>
<evidence type="ECO:0000313" key="1">
    <source>
        <dbReference type="EMBL" id="AAX27716.1"/>
    </source>
</evidence>
<reference evidence="1" key="2">
    <citation type="journal article" date="2006" name="PLoS Pathog.">
        <title>New perspectives on host-parasite interplay by comparative transcriptomic and proteomic analyses of Schistosoma japonicum.</title>
        <authorList>
            <person name="Liu F."/>
            <person name="Lu J."/>
            <person name="Hu W."/>
            <person name="Wang S.Y."/>
            <person name="Cui S.J."/>
            <person name="Chi M."/>
            <person name="Yan Q."/>
            <person name="Wang X.R."/>
            <person name="Song H.D."/>
            <person name="Xu X.N."/>
            <person name="Wang J.J."/>
            <person name="Zhang X.L."/>
            <person name="Zhang X."/>
            <person name="Wang Z.Q."/>
            <person name="Xue C.L."/>
            <person name="Brindley P.J."/>
            <person name="McManus D.P."/>
            <person name="Yang P.Y."/>
            <person name="Feng Z."/>
            <person name="Chen Z."/>
            <person name="Han Z.G."/>
        </authorList>
    </citation>
    <scope>NUCLEOTIDE SEQUENCE</scope>
</reference>
<sequence>MILVLCVFYKKLMKSLLISARINQLNF</sequence>
<dbReference type="AlphaFoldDB" id="Q5BY09"/>
<protein>
    <submittedName>
        <fullName evidence="1">Uncharacterized protein</fullName>
    </submittedName>
</protein>
<dbReference type="EMBL" id="AY811827">
    <property type="protein sequence ID" value="AAX27716.1"/>
    <property type="molecule type" value="mRNA"/>
</dbReference>